<keyword evidence="2" id="KW-0472">Membrane</keyword>
<dbReference type="RefSeq" id="WP_189529836.1">
    <property type="nucleotide sequence ID" value="NZ_BMSV01000001.1"/>
</dbReference>
<evidence type="ECO:0000313" key="4">
    <source>
        <dbReference type="Proteomes" id="UP000654123"/>
    </source>
</evidence>
<feature type="transmembrane region" description="Helical" evidence="2">
    <location>
        <begin position="51"/>
        <end position="72"/>
    </location>
</feature>
<evidence type="ECO:0000256" key="2">
    <source>
        <dbReference type="SAM" id="Phobius"/>
    </source>
</evidence>
<reference evidence="3" key="1">
    <citation type="journal article" date="2014" name="Int. J. Syst. Evol. Microbiol.">
        <title>Complete genome sequence of Corynebacterium casei LMG S-19264T (=DSM 44701T), isolated from a smear-ripened cheese.</title>
        <authorList>
            <consortium name="US DOE Joint Genome Institute (JGI-PGF)"/>
            <person name="Walter F."/>
            <person name="Albersmeier A."/>
            <person name="Kalinowski J."/>
            <person name="Ruckert C."/>
        </authorList>
    </citation>
    <scope>NUCLEOTIDE SEQUENCE</scope>
    <source>
        <strain evidence="3">JCM 4335</strain>
    </source>
</reference>
<reference evidence="3" key="2">
    <citation type="submission" date="2020-09" db="EMBL/GenBank/DDBJ databases">
        <authorList>
            <person name="Sun Q."/>
            <person name="Ohkuma M."/>
        </authorList>
    </citation>
    <scope>NUCLEOTIDE SEQUENCE</scope>
    <source>
        <strain evidence="3">JCM 4335</strain>
    </source>
</reference>
<feature type="region of interest" description="Disordered" evidence="1">
    <location>
        <begin position="76"/>
        <end position="109"/>
    </location>
</feature>
<organism evidence="3 4">
    <name type="scientific">Streptomyces roseolilacinus</name>
    <dbReference type="NCBI Taxonomy" id="66904"/>
    <lineage>
        <taxon>Bacteria</taxon>
        <taxon>Bacillati</taxon>
        <taxon>Actinomycetota</taxon>
        <taxon>Actinomycetes</taxon>
        <taxon>Kitasatosporales</taxon>
        <taxon>Streptomycetaceae</taxon>
        <taxon>Streptomyces</taxon>
    </lineage>
</organism>
<sequence length="238" mass="25057">MTPESPTEAEATARELRTAFADAAHDVTPAPVPLAAIERAGRTRRRRRTTALATCCALTVTAMTLALVHALAPAGPPSVATPPSPVRPPTPSPSASPSAKPPRIVAPGERVDVGGGRKVWLTEDGKRWADSEGFENFRSVVDGNVDRSRPGVSHQSEGDRNAVFHSGLYYGTEDAARIELTDATGRKTTATLLELPGEPDWGVWYATTPPGRSDGGGGGERLALYDAAGRLLAEHPPL</sequence>
<dbReference type="AlphaFoldDB" id="A0A918AW38"/>
<comment type="caution">
    <text evidence="3">The sequence shown here is derived from an EMBL/GenBank/DDBJ whole genome shotgun (WGS) entry which is preliminary data.</text>
</comment>
<evidence type="ECO:0000256" key="1">
    <source>
        <dbReference type="SAM" id="MobiDB-lite"/>
    </source>
</evidence>
<keyword evidence="2" id="KW-0812">Transmembrane</keyword>
<feature type="compositionally biased region" description="Pro residues" evidence="1">
    <location>
        <begin position="76"/>
        <end position="94"/>
    </location>
</feature>
<protein>
    <submittedName>
        <fullName evidence="3">Uncharacterized protein</fullName>
    </submittedName>
</protein>
<gene>
    <name evidence="3" type="ORF">GCM10010249_08560</name>
</gene>
<dbReference type="Proteomes" id="UP000654123">
    <property type="component" value="Unassembled WGS sequence"/>
</dbReference>
<proteinExistence type="predicted"/>
<dbReference type="EMBL" id="BMSV01000001">
    <property type="protein sequence ID" value="GGP92748.1"/>
    <property type="molecule type" value="Genomic_DNA"/>
</dbReference>
<name>A0A918AW38_9ACTN</name>
<accession>A0A918AW38</accession>
<evidence type="ECO:0000313" key="3">
    <source>
        <dbReference type="EMBL" id="GGP92748.1"/>
    </source>
</evidence>
<keyword evidence="4" id="KW-1185">Reference proteome</keyword>
<keyword evidence="2" id="KW-1133">Transmembrane helix</keyword>